<dbReference type="PROSITE" id="PS50893">
    <property type="entry name" value="ABC_TRANSPORTER_2"/>
    <property type="match status" value="1"/>
</dbReference>
<dbReference type="AlphaFoldDB" id="A0A381TGS2"/>
<sequence>MMTPKISDIVLALSRVSVVRDGRPILSNVNWSVRKGEHWILLGPNGSGKTTICEVASLYLHPSTGTVEVLGETLGFTDVRTLRTRIGYSSAKLADLIRPDLSITDVVVTAKHGALAPWWHTYKTADYEKAVDLLTRVGCKHLLDRRYGTLASGERKRVELARALMADPGMLLLDEPTAGLDLGGREALIASLGSLAEKEMTPPTILVTHHVDEIPPGFSHLLLLRGGVVQAAGPINTTLTDEALSQCFALPLHVERRNQRWQAWAI</sequence>
<feature type="domain" description="ABC transporter" evidence="3">
    <location>
        <begin position="11"/>
        <end position="251"/>
    </location>
</feature>
<gene>
    <name evidence="4" type="ORF">METZ01_LOCUS68176</name>
</gene>
<evidence type="ECO:0000259" key="3">
    <source>
        <dbReference type="PROSITE" id="PS50893"/>
    </source>
</evidence>
<dbReference type="InterPro" id="IPR017871">
    <property type="entry name" value="ABC_transporter-like_CS"/>
</dbReference>
<keyword evidence="1" id="KW-0547">Nucleotide-binding</keyword>
<evidence type="ECO:0000256" key="2">
    <source>
        <dbReference type="ARBA" id="ARBA00022840"/>
    </source>
</evidence>
<organism evidence="4">
    <name type="scientific">marine metagenome</name>
    <dbReference type="NCBI Taxonomy" id="408172"/>
    <lineage>
        <taxon>unclassified sequences</taxon>
        <taxon>metagenomes</taxon>
        <taxon>ecological metagenomes</taxon>
    </lineage>
</organism>
<dbReference type="SUPFAM" id="SSF52540">
    <property type="entry name" value="P-loop containing nucleoside triphosphate hydrolases"/>
    <property type="match status" value="1"/>
</dbReference>
<dbReference type="PROSITE" id="PS00211">
    <property type="entry name" value="ABC_TRANSPORTER_1"/>
    <property type="match status" value="1"/>
</dbReference>
<name>A0A381TGS2_9ZZZZ</name>
<dbReference type="GO" id="GO:0005524">
    <property type="term" value="F:ATP binding"/>
    <property type="evidence" value="ECO:0007669"/>
    <property type="project" value="UniProtKB-KW"/>
</dbReference>
<dbReference type="InterPro" id="IPR027417">
    <property type="entry name" value="P-loop_NTPase"/>
</dbReference>
<dbReference type="InterPro" id="IPR003593">
    <property type="entry name" value="AAA+_ATPase"/>
</dbReference>
<protein>
    <recommendedName>
        <fullName evidence="3">ABC transporter domain-containing protein</fullName>
    </recommendedName>
</protein>
<evidence type="ECO:0000256" key="1">
    <source>
        <dbReference type="ARBA" id="ARBA00022741"/>
    </source>
</evidence>
<keyword evidence="2" id="KW-0067">ATP-binding</keyword>
<evidence type="ECO:0000313" key="4">
    <source>
        <dbReference type="EMBL" id="SVA15322.1"/>
    </source>
</evidence>
<dbReference type="PANTHER" id="PTHR43158:SF2">
    <property type="entry name" value="SKFA PEPTIDE EXPORT ATP-BINDING PROTEIN SKFE"/>
    <property type="match status" value="1"/>
</dbReference>
<accession>A0A381TGS2</accession>
<dbReference type="GO" id="GO:0016887">
    <property type="term" value="F:ATP hydrolysis activity"/>
    <property type="evidence" value="ECO:0007669"/>
    <property type="project" value="InterPro"/>
</dbReference>
<reference evidence="4" key="1">
    <citation type="submission" date="2018-05" db="EMBL/GenBank/DDBJ databases">
        <authorList>
            <person name="Lanie J.A."/>
            <person name="Ng W.-L."/>
            <person name="Kazmierczak K.M."/>
            <person name="Andrzejewski T.M."/>
            <person name="Davidsen T.M."/>
            <person name="Wayne K.J."/>
            <person name="Tettelin H."/>
            <person name="Glass J.I."/>
            <person name="Rusch D."/>
            <person name="Podicherti R."/>
            <person name="Tsui H.-C.T."/>
            <person name="Winkler M.E."/>
        </authorList>
    </citation>
    <scope>NUCLEOTIDE SEQUENCE</scope>
</reference>
<dbReference type="Gene3D" id="3.40.50.300">
    <property type="entry name" value="P-loop containing nucleotide triphosphate hydrolases"/>
    <property type="match status" value="1"/>
</dbReference>
<dbReference type="EMBL" id="UINC01004572">
    <property type="protein sequence ID" value="SVA15322.1"/>
    <property type="molecule type" value="Genomic_DNA"/>
</dbReference>
<dbReference type="InterPro" id="IPR003439">
    <property type="entry name" value="ABC_transporter-like_ATP-bd"/>
</dbReference>
<dbReference type="PANTHER" id="PTHR43158">
    <property type="entry name" value="SKFA PEPTIDE EXPORT ATP-BINDING PROTEIN SKFE"/>
    <property type="match status" value="1"/>
</dbReference>
<proteinExistence type="predicted"/>
<dbReference type="SMART" id="SM00382">
    <property type="entry name" value="AAA"/>
    <property type="match status" value="1"/>
</dbReference>
<dbReference type="Pfam" id="PF00005">
    <property type="entry name" value="ABC_tran"/>
    <property type="match status" value="1"/>
</dbReference>